<dbReference type="InterPro" id="IPR015957">
    <property type="entry name" value="CDtoxinA"/>
</dbReference>
<dbReference type="Pfam" id="PF03498">
    <property type="entry name" value="CDtoxinA"/>
    <property type="match status" value="1"/>
</dbReference>
<keyword evidence="3" id="KW-0800">Toxin</keyword>
<dbReference type="Gene3D" id="2.80.10.50">
    <property type="match status" value="1"/>
</dbReference>
<accession>A0A1B4V1Z8</accession>
<evidence type="ECO:0000256" key="3">
    <source>
        <dbReference type="ARBA" id="ARBA00022656"/>
    </source>
</evidence>
<proteinExistence type="predicted"/>
<keyword evidence="10" id="KW-0449">Lipoprotein</keyword>
<reference evidence="12" key="1">
    <citation type="submission" date="2014-03" db="EMBL/GenBank/DDBJ databases">
        <title>Characterization of Cytolethal Distending Toxin in Campylobacter mucosalis.</title>
        <authorList>
            <person name="Somroop S."/>
            <person name="Kamei K."/>
            <person name="Asakura M."/>
            <person name="Hinenoya A."/>
            <person name="Yamasaki S."/>
        </authorList>
    </citation>
    <scope>NUCLEOTIDE SEQUENCE</scope>
    <source>
        <strain evidence="12">ATCC 49352</strain>
    </source>
</reference>
<keyword evidence="5" id="KW-0430">Lectin</keyword>
<evidence type="ECO:0000256" key="7">
    <source>
        <dbReference type="ARBA" id="ARBA00023136"/>
    </source>
</evidence>
<comment type="subcellular location">
    <subcellularLocation>
        <location evidence="1">Cell outer membrane</location>
        <topology evidence="1">Lipid-anchor</topology>
    </subcellularLocation>
</comment>
<organism evidence="12">
    <name type="scientific">Campylobacter mucosalis</name>
    <dbReference type="NCBI Taxonomy" id="202"/>
    <lineage>
        <taxon>Bacteria</taxon>
        <taxon>Pseudomonadati</taxon>
        <taxon>Campylobacterota</taxon>
        <taxon>Epsilonproteobacteria</taxon>
        <taxon>Campylobacterales</taxon>
        <taxon>Campylobacteraceae</taxon>
        <taxon>Campylobacter</taxon>
    </lineage>
</organism>
<evidence type="ECO:0000256" key="1">
    <source>
        <dbReference type="ARBA" id="ARBA00004459"/>
    </source>
</evidence>
<dbReference type="GO" id="GO:0090729">
    <property type="term" value="F:toxin activity"/>
    <property type="evidence" value="ECO:0007669"/>
    <property type="project" value="UniProtKB-KW"/>
</dbReference>
<dbReference type="InterPro" id="IPR035992">
    <property type="entry name" value="Ricin_B-like_lectins"/>
</dbReference>
<keyword evidence="9" id="KW-0998">Cell outer membrane</keyword>
<evidence type="ECO:0000256" key="9">
    <source>
        <dbReference type="ARBA" id="ARBA00023237"/>
    </source>
</evidence>
<keyword evidence="7" id="KW-0472">Membrane</keyword>
<dbReference type="InterPro" id="IPR003558">
    <property type="entry name" value="CDtoxinA/C"/>
</dbReference>
<dbReference type="PROSITE" id="PS50231">
    <property type="entry name" value="RICIN_B_LECTIN"/>
    <property type="match status" value="1"/>
</dbReference>
<evidence type="ECO:0000256" key="11">
    <source>
        <dbReference type="SAM" id="MobiDB-lite"/>
    </source>
</evidence>
<evidence type="ECO:0000256" key="10">
    <source>
        <dbReference type="ARBA" id="ARBA00023288"/>
    </source>
</evidence>
<evidence type="ECO:0000256" key="6">
    <source>
        <dbReference type="ARBA" id="ARBA00023026"/>
    </source>
</evidence>
<feature type="region of interest" description="Disordered" evidence="11">
    <location>
        <begin position="36"/>
        <end position="66"/>
    </location>
</feature>
<dbReference type="GO" id="GO:0009279">
    <property type="term" value="C:cell outer membrane"/>
    <property type="evidence" value="ECO:0007669"/>
    <property type="project" value="UniProtKB-SubCell"/>
</dbReference>
<name>A0A1B4V1Z8_9BACT</name>
<dbReference type="SUPFAM" id="SSF50370">
    <property type="entry name" value="Ricin B-like lectins"/>
    <property type="match status" value="1"/>
</dbReference>
<keyword evidence="4" id="KW-0732">Signal</keyword>
<evidence type="ECO:0000256" key="2">
    <source>
        <dbReference type="ARBA" id="ARBA00016112"/>
    </source>
</evidence>
<evidence type="ECO:0000256" key="4">
    <source>
        <dbReference type="ARBA" id="ARBA00022729"/>
    </source>
</evidence>
<dbReference type="PROSITE" id="PS51257">
    <property type="entry name" value="PROKAR_LIPOPROTEIN"/>
    <property type="match status" value="1"/>
</dbReference>
<dbReference type="AlphaFoldDB" id="A0A1B4V1Z8"/>
<dbReference type="CDD" id="cd23414">
    <property type="entry name" value="beta-trefoil_Ricin_CdtA"/>
    <property type="match status" value="1"/>
</dbReference>
<evidence type="ECO:0000313" key="12">
    <source>
        <dbReference type="EMBL" id="BAU25671.1"/>
    </source>
</evidence>
<dbReference type="GO" id="GO:0030246">
    <property type="term" value="F:carbohydrate binding"/>
    <property type="evidence" value="ECO:0007669"/>
    <property type="project" value="UniProtKB-KW"/>
</dbReference>
<protein>
    <recommendedName>
        <fullName evidence="2">Cytolethal distending toxin subunit A</fullName>
    </recommendedName>
</protein>
<sequence length="259" mass="28895">MIKNIFKSTIFIGIMLFYGCSSKNIQTIEQIMPTNPLGTAFGDPNDPDPLKLGKTPTPLSDSFDNPQPLKLPRKLPEFEKPIQNSLTKDRPLLSASNSDAANANFPNLDNVSDYLTIMAPNGITISVWSSTPGNWLWGYALYNSDDLGGYRVWRLIILPNNEVMIINGRTRTTCINTYNNGLIDATCDVTNPAQRFKLRPMTNGAVQIYNPKANMCVQTPIDDFSGFDLFGPINFGKCTDTIDEQWYLVAPPIDSRLLY</sequence>
<keyword evidence="6" id="KW-0843">Virulence</keyword>
<dbReference type="EMBL" id="AB919142">
    <property type="protein sequence ID" value="BAU25671.1"/>
    <property type="molecule type" value="Genomic_DNA"/>
</dbReference>
<gene>
    <name evidence="12" type="primary">cdtA</name>
</gene>
<dbReference type="RefSeq" id="WP_236844938.1">
    <property type="nucleotide sequence ID" value="NZ_LIWM01000002.1"/>
</dbReference>
<keyword evidence="8" id="KW-0564">Palmitate</keyword>
<evidence type="ECO:0000256" key="5">
    <source>
        <dbReference type="ARBA" id="ARBA00022734"/>
    </source>
</evidence>
<dbReference type="PRINTS" id="PR01387">
    <property type="entry name" value="CDTOXINA"/>
</dbReference>
<evidence type="ECO:0000256" key="8">
    <source>
        <dbReference type="ARBA" id="ARBA00023139"/>
    </source>
</evidence>